<reference evidence="2" key="1">
    <citation type="submission" date="2011-06" db="EMBL/GenBank/DDBJ databases">
        <authorList>
            <consortium name="US DOE Joint Genome Institute (JGI-PGF)"/>
            <person name="Lucas S."/>
            <person name="Han J."/>
            <person name="Lapidus A."/>
            <person name="Cheng J.-F."/>
            <person name="Goodwin L."/>
            <person name="Pitluck S."/>
            <person name="Peters L."/>
            <person name="Land M.L."/>
            <person name="Hauser L."/>
            <person name="Vogl K."/>
            <person name="Liu Z."/>
            <person name="Overmann J."/>
            <person name="Frigaard N.-U."/>
            <person name="Bryant D.A."/>
            <person name="Woyke T.J."/>
        </authorList>
    </citation>
    <scope>NUCLEOTIDE SEQUENCE [LARGE SCALE GENOMIC DNA]</scope>
    <source>
        <strain evidence="2">970</strain>
    </source>
</reference>
<sequence length="241" mass="25690">MSPQPPSGDAPSLLNAALVLRSGHAPEDLALAMGLSRSPMGHVQCDNGSLVLGTVWLIGRAHLLVCDQLQGAAPLPVADHWHGHPELYWCIQQGEALLASAEPPERLLRISSPQCALEPADLDRLPGSRGPLTLSVSLSPAPGEPIPRARASAPLLVTAKREGAMVHARCEASPEHFQGALESAFYLMVGGKKAVVHWYTPSPEVALQIPEGAGREPLEVRGFVREQAHPDKKRMLAAAVR</sequence>
<keyword evidence="2" id="KW-1185">Reference proteome</keyword>
<reference evidence="1 2" key="2">
    <citation type="submission" date="2011-11" db="EMBL/GenBank/DDBJ databases">
        <authorList>
            <consortium name="US DOE Joint Genome Institute"/>
            <person name="Lucas S."/>
            <person name="Han J."/>
            <person name="Lapidus A."/>
            <person name="Cheng J.-F."/>
            <person name="Goodwin L."/>
            <person name="Pitluck S."/>
            <person name="Peters L."/>
            <person name="Ovchinnikova G."/>
            <person name="Zhang X."/>
            <person name="Detter J.C."/>
            <person name="Han C."/>
            <person name="Tapia R."/>
            <person name="Land M."/>
            <person name="Hauser L."/>
            <person name="Kyrpides N."/>
            <person name="Ivanova N."/>
            <person name="Pagani I."/>
            <person name="Vogl K."/>
            <person name="Liu Z."/>
            <person name="Overmann J."/>
            <person name="Frigaard N.-U."/>
            <person name="Bryant D."/>
            <person name="Woyke T."/>
        </authorList>
    </citation>
    <scope>NUCLEOTIDE SEQUENCE [LARGE SCALE GENOMIC DNA]</scope>
    <source>
        <strain evidence="1 2">970</strain>
    </source>
</reference>
<protein>
    <submittedName>
        <fullName evidence="1">Uncharacterized protein</fullName>
    </submittedName>
</protein>
<dbReference type="eggNOG" id="ENOG502ZRAF">
    <property type="taxonomic scope" value="Bacteria"/>
</dbReference>
<dbReference type="RefSeq" id="WP_009146736.1">
    <property type="nucleotide sequence ID" value="NZ_CP121471.1"/>
</dbReference>
<dbReference type="HOGENOM" id="CLU_1151378_0_0_6"/>
<evidence type="ECO:0000313" key="2">
    <source>
        <dbReference type="Proteomes" id="UP000002964"/>
    </source>
</evidence>
<proteinExistence type="predicted"/>
<gene>
    <name evidence="1" type="ORF">Thi970DRAFT_00271</name>
</gene>
<dbReference type="OrthoDB" id="823440at2"/>
<accession>H8YVX1</accession>
<dbReference type="Proteomes" id="UP000002964">
    <property type="component" value="Unassembled WGS sequence"/>
</dbReference>
<evidence type="ECO:0000313" key="1">
    <source>
        <dbReference type="EMBL" id="EIC23762.1"/>
    </source>
</evidence>
<organism evidence="1 2">
    <name type="scientific">Thiorhodovibrio frisius</name>
    <dbReference type="NCBI Taxonomy" id="631362"/>
    <lineage>
        <taxon>Bacteria</taxon>
        <taxon>Pseudomonadati</taxon>
        <taxon>Pseudomonadota</taxon>
        <taxon>Gammaproteobacteria</taxon>
        <taxon>Chromatiales</taxon>
        <taxon>Chromatiaceae</taxon>
        <taxon>Thiorhodovibrio</taxon>
    </lineage>
</organism>
<dbReference type="AlphaFoldDB" id="H8YVX1"/>
<dbReference type="EMBL" id="JH603164">
    <property type="protein sequence ID" value="EIC23762.1"/>
    <property type="molecule type" value="Genomic_DNA"/>
</dbReference>
<name>H8YVX1_9GAMM</name>
<dbReference type="STRING" id="631362.Thi970DRAFT_00271"/>